<feature type="compositionally biased region" description="Low complexity" evidence="1">
    <location>
        <begin position="34"/>
        <end position="45"/>
    </location>
</feature>
<keyword evidence="4" id="KW-1185">Reference proteome</keyword>
<feature type="compositionally biased region" description="Polar residues" evidence="1">
    <location>
        <begin position="53"/>
        <end position="64"/>
    </location>
</feature>
<feature type="chain" id="PRO_5023110483" description="Phosphate-selective porin O and P" evidence="2">
    <location>
        <begin position="24"/>
        <end position="399"/>
    </location>
</feature>
<evidence type="ECO:0000313" key="3">
    <source>
        <dbReference type="EMBL" id="TWT67244.1"/>
    </source>
</evidence>
<evidence type="ECO:0008006" key="5">
    <source>
        <dbReference type="Google" id="ProtNLM"/>
    </source>
</evidence>
<dbReference type="InterPro" id="IPR007825">
    <property type="entry name" value="Major_OMP_Legionella"/>
</dbReference>
<feature type="signal peptide" evidence="2">
    <location>
        <begin position="1"/>
        <end position="23"/>
    </location>
</feature>
<proteinExistence type="predicted"/>
<gene>
    <name evidence="3" type="ORF">CA85_20940</name>
</gene>
<feature type="region of interest" description="Disordered" evidence="1">
    <location>
        <begin position="27"/>
        <end position="65"/>
    </location>
</feature>
<evidence type="ECO:0000256" key="1">
    <source>
        <dbReference type="SAM" id="MobiDB-lite"/>
    </source>
</evidence>
<protein>
    <recommendedName>
        <fullName evidence="5">Phosphate-selective porin O and P</fullName>
    </recommendedName>
</protein>
<evidence type="ECO:0000313" key="4">
    <source>
        <dbReference type="Proteomes" id="UP000318053"/>
    </source>
</evidence>
<reference evidence="3 4" key="1">
    <citation type="submission" date="2019-02" db="EMBL/GenBank/DDBJ databases">
        <title>Deep-cultivation of Planctomycetes and their phenomic and genomic characterization uncovers novel biology.</title>
        <authorList>
            <person name="Wiegand S."/>
            <person name="Jogler M."/>
            <person name="Boedeker C."/>
            <person name="Pinto D."/>
            <person name="Vollmers J."/>
            <person name="Rivas-Marin E."/>
            <person name="Kohn T."/>
            <person name="Peeters S.H."/>
            <person name="Heuer A."/>
            <person name="Rast P."/>
            <person name="Oberbeckmann S."/>
            <person name="Bunk B."/>
            <person name="Jeske O."/>
            <person name="Meyerdierks A."/>
            <person name="Storesund J.E."/>
            <person name="Kallscheuer N."/>
            <person name="Luecker S."/>
            <person name="Lage O.M."/>
            <person name="Pohl T."/>
            <person name="Merkel B.J."/>
            <person name="Hornburger P."/>
            <person name="Mueller R.-W."/>
            <person name="Bruemmer F."/>
            <person name="Labrenz M."/>
            <person name="Spormann A.M."/>
            <person name="Op Den Camp H."/>
            <person name="Overmann J."/>
            <person name="Amann R."/>
            <person name="Jetten M.S.M."/>
            <person name="Mascher T."/>
            <person name="Medema M.H."/>
            <person name="Devos D.P."/>
            <person name="Kaster A.-K."/>
            <person name="Ovreas L."/>
            <person name="Rohde M."/>
            <person name="Galperin M.Y."/>
            <person name="Jogler C."/>
        </authorList>
    </citation>
    <scope>NUCLEOTIDE SEQUENCE [LARGE SCALE GENOMIC DNA]</scope>
    <source>
        <strain evidence="3 4">CA85</strain>
    </source>
</reference>
<comment type="caution">
    <text evidence="3">The sequence shown here is derived from an EMBL/GenBank/DDBJ whole genome shotgun (WGS) entry which is preliminary data.</text>
</comment>
<dbReference type="EMBL" id="SJPK01000004">
    <property type="protein sequence ID" value="TWT67244.1"/>
    <property type="molecule type" value="Genomic_DNA"/>
</dbReference>
<dbReference type="Proteomes" id="UP000318053">
    <property type="component" value="Unassembled WGS sequence"/>
</dbReference>
<sequence precursor="true">MSLCLRRWLSASALLIFGPSAFADDPTNASSNQSLTASPVSSASSRGPVTDLQPGSTVSSNTAAPPQFSFFPSDKSTGRVALVSDQFPSQDNVTIGAGTSCSTPDANCCPPPWVHRSGVFGEVLLWRARNTDTAYAAPVNGTVPAGSVGTLHSEFDFGYRIGLTKAFDSCHSIVATYTGFISENDDQVSGTALSKLLIHPGAFNAASDALTASGNTALDFHVFDLDYRFLLRGGDCSAINMLIGARYAHMEQEIGAIYQPVGIVDAVSSDIDFDGAGLRLGLDAEHHVGHGLYGYGKANASFLAGEFDASYLNTRDGAYVSSSDFNAARLVTILDLEVGAGWQATENCRLSAGYSVSGWFNSVTTADWIDGVRDDNNHFADMSQAITFDGFNARAEMRF</sequence>
<dbReference type="AlphaFoldDB" id="A0A5C5XWF2"/>
<dbReference type="Pfam" id="PF05150">
    <property type="entry name" value="Legionella_OMP"/>
    <property type="match status" value="1"/>
</dbReference>
<evidence type="ECO:0000256" key="2">
    <source>
        <dbReference type="SAM" id="SignalP"/>
    </source>
</evidence>
<accession>A0A5C5XWF2</accession>
<organism evidence="3 4">
    <name type="scientific">Allorhodopirellula solitaria</name>
    <dbReference type="NCBI Taxonomy" id="2527987"/>
    <lineage>
        <taxon>Bacteria</taxon>
        <taxon>Pseudomonadati</taxon>
        <taxon>Planctomycetota</taxon>
        <taxon>Planctomycetia</taxon>
        <taxon>Pirellulales</taxon>
        <taxon>Pirellulaceae</taxon>
        <taxon>Allorhodopirellula</taxon>
    </lineage>
</organism>
<keyword evidence="2" id="KW-0732">Signal</keyword>
<name>A0A5C5XWF2_9BACT</name>